<sequence length="481" mass="57136">MDDSGKTRPDETSTPRKGVKGKKRPALSQEEKKEKERTIAEKKAERVRLLKEKEEEKKKKEEEREMEKKKREEEKKKKEEEKEAERLKKEEEKSKKEEIKEAERKRKEEEKKRKEEEKRQNEEIKEAERKRKEEEKKRKEEEKENDKKRKVEERRRKERSAHKFVKHAPDFRTEFDTPRMEYLDQILRKSDSEPVFDLNLRQYRENKGRSCGPTWPRKDNDVGVIDEDEAEAPFNNEDIVTIVHPVPHRMRPKLVQFWENRRPAYWGTWRKSSYSVGPRRPFGKEIIFDYDVDSDDEWEEDVEPGESLTDSEGEGEEKEPADEYEVDNEFLVPHGYLSDEEGEKDEDERALSPSAAKMKLKLKEEQFERELKKNPCYIKPSLIGCCWSDDLNLNPQHLKVVNENLFQSLSGALKVAQEHVTLFRNIDGGNMGQVLPKYERMDDREVECGKCFVWIDNNLCMDNNFRLGVGHVLCCSSQPPD</sequence>
<feature type="domain" description="Chromatin assembly factor 1 subunit A dimerization" evidence="6">
    <location>
        <begin position="253"/>
        <end position="323"/>
    </location>
</feature>
<protein>
    <recommendedName>
        <fullName evidence="6">Chromatin assembly factor 1 subunit A dimerization domain-containing protein</fullName>
    </recommendedName>
</protein>
<dbReference type="GO" id="GO:0033186">
    <property type="term" value="C:CAF-1 complex"/>
    <property type="evidence" value="ECO:0000318"/>
    <property type="project" value="GO_Central"/>
</dbReference>
<reference evidence="7 8" key="1">
    <citation type="journal article" date="2011" name="Science">
        <title>The ecoresponsive genome of Daphnia pulex.</title>
        <authorList>
            <person name="Colbourne J.K."/>
            <person name="Pfrender M.E."/>
            <person name="Gilbert D."/>
            <person name="Thomas W.K."/>
            <person name="Tucker A."/>
            <person name="Oakley T.H."/>
            <person name="Tokishita S."/>
            <person name="Aerts A."/>
            <person name="Arnold G.J."/>
            <person name="Basu M.K."/>
            <person name="Bauer D.J."/>
            <person name="Caceres C.E."/>
            <person name="Carmel L."/>
            <person name="Casola C."/>
            <person name="Choi J.H."/>
            <person name="Detter J.C."/>
            <person name="Dong Q."/>
            <person name="Dusheyko S."/>
            <person name="Eads B.D."/>
            <person name="Frohlich T."/>
            <person name="Geiler-Samerotte K.A."/>
            <person name="Gerlach D."/>
            <person name="Hatcher P."/>
            <person name="Jogdeo S."/>
            <person name="Krijgsveld J."/>
            <person name="Kriventseva E.V."/>
            <person name="Kultz D."/>
            <person name="Laforsch C."/>
            <person name="Lindquist E."/>
            <person name="Lopez J."/>
            <person name="Manak J.R."/>
            <person name="Muller J."/>
            <person name="Pangilinan J."/>
            <person name="Patwardhan R.P."/>
            <person name="Pitluck S."/>
            <person name="Pritham E.J."/>
            <person name="Rechtsteiner A."/>
            <person name="Rho M."/>
            <person name="Rogozin I.B."/>
            <person name="Sakarya O."/>
            <person name="Salamov A."/>
            <person name="Schaack S."/>
            <person name="Shapiro H."/>
            <person name="Shiga Y."/>
            <person name="Skalitzky C."/>
            <person name="Smith Z."/>
            <person name="Souvorov A."/>
            <person name="Sung W."/>
            <person name="Tang Z."/>
            <person name="Tsuchiya D."/>
            <person name="Tu H."/>
            <person name="Vos H."/>
            <person name="Wang M."/>
            <person name="Wolf Y.I."/>
            <person name="Yamagata H."/>
            <person name="Yamada T."/>
            <person name="Ye Y."/>
            <person name="Shaw J.R."/>
            <person name="Andrews J."/>
            <person name="Crease T.J."/>
            <person name="Tang H."/>
            <person name="Lucas S.M."/>
            <person name="Robertson H.M."/>
            <person name="Bork P."/>
            <person name="Koonin E.V."/>
            <person name="Zdobnov E.M."/>
            <person name="Grigoriev I.V."/>
            <person name="Lynch M."/>
            <person name="Boore J.L."/>
        </authorList>
    </citation>
    <scope>NUCLEOTIDE SEQUENCE [LARGE SCALE GENOMIC DNA]</scope>
</reference>
<feature type="region of interest" description="Disordered" evidence="5">
    <location>
        <begin position="1"/>
        <end position="165"/>
    </location>
</feature>
<keyword evidence="8" id="KW-1185">Reference proteome</keyword>
<dbReference type="GO" id="GO:0006334">
    <property type="term" value="P:nucleosome assembly"/>
    <property type="evidence" value="ECO:0000318"/>
    <property type="project" value="GO_Central"/>
</dbReference>
<gene>
    <name evidence="7" type="ORF">DAPPUDRAFT_322245</name>
</gene>
<dbReference type="Proteomes" id="UP000000305">
    <property type="component" value="Unassembled WGS sequence"/>
</dbReference>
<dbReference type="InterPro" id="IPR022043">
    <property type="entry name" value="CAF1A_DD"/>
</dbReference>
<proteinExistence type="predicted"/>
<comment type="subcellular location">
    <subcellularLocation>
        <location evidence="1">Nucleus</location>
    </subcellularLocation>
</comment>
<evidence type="ECO:0000259" key="6">
    <source>
        <dbReference type="Pfam" id="PF12253"/>
    </source>
</evidence>
<feature type="region of interest" description="Disordered" evidence="5">
    <location>
        <begin position="293"/>
        <end position="323"/>
    </location>
</feature>
<dbReference type="GO" id="GO:0005634">
    <property type="term" value="C:nucleus"/>
    <property type="evidence" value="ECO:0000318"/>
    <property type="project" value="GO_Central"/>
</dbReference>
<dbReference type="AlphaFoldDB" id="E9GVC2"/>
<evidence type="ECO:0000256" key="4">
    <source>
        <dbReference type="ARBA" id="ARBA00023242"/>
    </source>
</evidence>
<name>E9GVC2_DAPPU</name>
<evidence type="ECO:0000313" key="7">
    <source>
        <dbReference type="EMBL" id="EFX76391.1"/>
    </source>
</evidence>
<feature type="compositionally biased region" description="Basic and acidic residues" evidence="5">
    <location>
        <begin position="29"/>
        <end position="155"/>
    </location>
</feature>
<dbReference type="STRING" id="6669.E9GVC2"/>
<organism evidence="7 8">
    <name type="scientific">Daphnia pulex</name>
    <name type="common">Water flea</name>
    <dbReference type="NCBI Taxonomy" id="6669"/>
    <lineage>
        <taxon>Eukaryota</taxon>
        <taxon>Metazoa</taxon>
        <taxon>Ecdysozoa</taxon>
        <taxon>Arthropoda</taxon>
        <taxon>Crustacea</taxon>
        <taxon>Branchiopoda</taxon>
        <taxon>Diplostraca</taxon>
        <taxon>Cladocera</taxon>
        <taxon>Anomopoda</taxon>
        <taxon>Daphniidae</taxon>
        <taxon>Daphnia</taxon>
    </lineage>
</organism>
<feature type="compositionally biased region" description="Basic residues" evidence="5">
    <location>
        <begin position="156"/>
        <end position="165"/>
    </location>
</feature>
<dbReference type="PANTHER" id="PTHR15272">
    <property type="entry name" value="CHROMATIN ASSEMBLY FACTOR 1 SUBUNIT A CAF-1 SUBUNIT A"/>
    <property type="match status" value="1"/>
</dbReference>
<dbReference type="InParanoid" id="E9GVC2"/>
<dbReference type="Pfam" id="PF12253">
    <property type="entry name" value="CAF1A_dimeriz"/>
    <property type="match status" value="1"/>
</dbReference>
<feature type="compositionally biased region" description="Basic and acidic residues" evidence="5">
    <location>
        <begin position="1"/>
        <end position="14"/>
    </location>
</feature>
<evidence type="ECO:0000256" key="2">
    <source>
        <dbReference type="ARBA" id="ARBA00022763"/>
    </source>
</evidence>
<dbReference type="GO" id="GO:0006281">
    <property type="term" value="P:DNA repair"/>
    <property type="evidence" value="ECO:0007669"/>
    <property type="project" value="UniProtKB-KW"/>
</dbReference>
<dbReference type="PhylomeDB" id="E9GVC2"/>
<evidence type="ECO:0000313" key="8">
    <source>
        <dbReference type="Proteomes" id="UP000000305"/>
    </source>
</evidence>
<dbReference type="HOGENOM" id="CLU_567741_0_0_1"/>
<dbReference type="OrthoDB" id="79480at2759"/>
<evidence type="ECO:0000256" key="5">
    <source>
        <dbReference type="SAM" id="MobiDB-lite"/>
    </source>
</evidence>
<dbReference type="OMA" id="FQFHDNW"/>
<evidence type="ECO:0000256" key="3">
    <source>
        <dbReference type="ARBA" id="ARBA00023204"/>
    </source>
</evidence>
<evidence type="ECO:0000256" key="1">
    <source>
        <dbReference type="ARBA" id="ARBA00004123"/>
    </source>
</evidence>
<dbReference type="PANTHER" id="PTHR15272:SF0">
    <property type="entry name" value="CHROMATIN ASSEMBLY FACTOR 1 SUBUNIT A"/>
    <property type="match status" value="1"/>
</dbReference>
<dbReference type="eggNOG" id="KOG4364">
    <property type="taxonomic scope" value="Eukaryota"/>
</dbReference>
<accession>E9GVC2</accession>
<dbReference type="EMBL" id="GL732568">
    <property type="protein sequence ID" value="EFX76391.1"/>
    <property type="molecule type" value="Genomic_DNA"/>
</dbReference>
<keyword evidence="2" id="KW-0227">DNA damage</keyword>
<dbReference type="KEGG" id="dpx:DAPPUDRAFT_322245"/>
<keyword evidence="4" id="KW-0539">Nucleus</keyword>
<keyword evidence="3" id="KW-0234">DNA repair</keyword>